<reference evidence="2 3" key="1">
    <citation type="submission" date="2015-10" db="EMBL/GenBank/DDBJ databases">
        <title>Genome sequencing of Penicillium freii.</title>
        <authorList>
            <person name="Nguyen H.D."/>
            <person name="Visagie C.M."/>
            <person name="Seifert K.A."/>
        </authorList>
    </citation>
    <scope>NUCLEOTIDE SEQUENCE [LARGE SCALE GENOMIC DNA]</scope>
    <source>
        <strain evidence="2 3">DAOM 242723</strain>
    </source>
</reference>
<keyword evidence="1" id="KW-0472">Membrane</keyword>
<feature type="transmembrane region" description="Helical" evidence="1">
    <location>
        <begin position="20"/>
        <end position="39"/>
    </location>
</feature>
<evidence type="ECO:0000313" key="3">
    <source>
        <dbReference type="Proteomes" id="UP000055045"/>
    </source>
</evidence>
<gene>
    <name evidence="2" type="ORF">ACN42_g2826</name>
</gene>
<proteinExistence type="predicted"/>
<keyword evidence="3" id="KW-1185">Reference proteome</keyword>
<evidence type="ECO:0000256" key="1">
    <source>
        <dbReference type="SAM" id="Phobius"/>
    </source>
</evidence>
<accession>A0A101MPF1</accession>
<dbReference type="AlphaFoldDB" id="A0A101MPF1"/>
<feature type="transmembrane region" description="Helical" evidence="1">
    <location>
        <begin position="104"/>
        <end position="121"/>
    </location>
</feature>
<sequence length="144" mass="16491">MFAHLGSGGGRRIARNADRFKEFVITGLVCGTMIPIFLFRPRPPVSYGHSTIRDCYRTVNEIPAPSWDEHPPVVPDWMNFAQTIYMVTVKGWCSVHLVHPSYGVIPRAIFCYCLIRVLYVLSIQELCFITRSYECPFFVSMNPV</sequence>
<organism evidence="2 3">
    <name type="scientific">Penicillium freii</name>
    <dbReference type="NCBI Taxonomy" id="48697"/>
    <lineage>
        <taxon>Eukaryota</taxon>
        <taxon>Fungi</taxon>
        <taxon>Dikarya</taxon>
        <taxon>Ascomycota</taxon>
        <taxon>Pezizomycotina</taxon>
        <taxon>Eurotiomycetes</taxon>
        <taxon>Eurotiomycetidae</taxon>
        <taxon>Eurotiales</taxon>
        <taxon>Aspergillaceae</taxon>
        <taxon>Penicillium</taxon>
    </lineage>
</organism>
<protein>
    <submittedName>
        <fullName evidence="2">Uncharacterized protein</fullName>
    </submittedName>
</protein>
<keyword evidence="1" id="KW-1133">Transmembrane helix</keyword>
<evidence type="ECO:0000313" key="2">
    <source>
        <dbReference type="EMBL" id="KUM64255.1"/>
    </source>
</evidence>
<keyword evidence="1" id="KW-0812">Transmembrane</keyword>
<dbReference type="EMBL" id="LLXE01000052">
    <property type="protein sequence ID" value="KUM64255.1"/>
    <property type="molecule type" value="Genomic_DNA"/>
</dbReference>
<name>A0A101MPF1_PENFR</name>
<dbReference type="Proteomes" id="UP000055045">
    <property type="component" value="Unassembled WGS sequence"/>
</dbReference>
<comment type="caution">
    <text evidence="2">The sequence shown here is derived from an EMBL/GenBank/DDBJ whole genome shotgun (WGS) entry which is preliminary data.</text>
</comment>